<dbReference type="PANTHER" id="PTHR34295:SF1">
    <property type="entry name" value="BIOTIN TRANSPORTER BIOY"/>
    <property type="match status" value="1"/>
</dbReference>
<dbReference type="STRING" id="29367.CLPUN_36460"/>
<feature type="transmembrane region" description="Helical" evidence="3">
    <location>
        <begin position="12"/>
        <end position="28"/>
    </location>
</feature>
<dbReference type="GO" id="GO:0005886">
    <property type="term" value="C:plasma membrane"/>
    <property type="evidence" value="ECO:0007669"/>
    <property type="project" value="UniProtKB-SubCell"/>
</dbReference>
<evidence type="ECO:0000256" key="1">
    <source>
        <dbReference type="ARBA" id="ARBA00010692"/>
    </source>
</evidence>
<dbReference type="PIRSF" id="PIRSF016661">
    <property type="entry name" value="BioY"/>
    <property type="match status" value="1"/>
</dbReference>
<evidence type="ECO:0000256" key="3">
    <source>
        <dbReference type="SAM" id="Phobius"/>
    </source>
</evidence>
<dbReference type="RefSeq" id="WP_077848656.1">
    <property type="nucleotide sequence ID" value="NZ_LZZM01000193.1"/>
</dbReference>
<accession>A0A1S8TAP6</accession>
<protein>
    <recommendedName>
        <fullName evidence="2">Biotin transporter</fullName>
    </recommendedName>
</protein>
<dbReference type="PANTHER" id="PTHR34295">
    <property type="entry name" value="BIOTIN TRANSPORTER BIOY"/>
    <property type="match status" value="1"/>
</dbReference>
<dbReference type="AlphaFoldDB" id="A0A1S8TAP6"/>
<dbReference type="GO" id="GO:0015225">
    <property type="term" value="F:biotin transmembrane transporter activity"/>
    <property type="evidence" value="ECO:0007669"/>
    <property type="project" value="UniProtKB-UniRule"/>
</dbReference>
<dbReference type="Gene3D" id="1.10.1760.20">
    <property type="match status" value="1"/>
</dbReference>
<dbReference type="InterPro" id="IPR003784">
    <property type="entry name" value="BioY"/>
</dbReference>
<evidence type="ECO:0000313" key="5">
    <source>
        <dbReference type="Proteomes" id="UP000190890"/>
    </source>
</evidence>
<keyword evidence="5" id="KW-1185">Reference proteome</keyword>
<feature type="transmembrane region" description="Helical" evidence="3">
    <location>
        <begin position="112"/>
        <end position="131"/>
    </location>
</feature>
<organism evidence="4 5">
    <name type="scientific">Clostridium puniceum</name>
    <dbReference type="NCBI Taxonomy" id="29367"/>
    <lineage>
        <taxon>Bacteria</taxon>
        <taxon>Bacillati</taxon>
        <taxon>Bacillota</taxon>
        <taxon>Clostridia</taxon>
        <taxon>Eubacteriales</taxon>
        <taxon>Clostridiaceae</taxon>
        <taxon>Clostridium</taxon>
    </lineage>
</organism>
<comment type="caution">
    <text evidence="4">The sequence shown here is derived from an EMBL/GenBank/DDBJ whole genome shotgun (WGS) entry which is preliminary data.</text>
</comment>
<feature type="transmembrane region" description="Helical" evidence="3">
    <location>
        <begin position="143"/>
        <end position="168"/>
    </location>
</feature>
<comment type="similarity">
    <text evidence="1 2">Belongs to the BioY family.</text>
</comment>
<keyword evidence="3" id="KW-1133">Transmembrane helix</keyword>
<keyword evidence="2 3" id="KW-0472">Membrane</keyword>
<name>A0A1S8TAP6_9CLOT</name>
<dbReference type="EMBL" id="LZZM01000193">
    <property type="protein sequence ID" value="OOM74818.1"/>
    <property type="molecule type" value="Genomic_DNA"/>
</dbReference>
<keyword evidence="3" id="KW-0812">Transmembrane</keyword>
<dbReference type="Proteomes" id="UP000190890">
    <property type="component" value="Unassembled WGS sequence"/>
</dbReference>
<keyword evidence="2" id="KW-1003">Cell membrane</keyword>
<dbReference type="OrthoDB" id="9803495at2"/>
<keyword evidence="2" id="KW-0813">Transport</keyword>
<feature type="transmembrane region" description="Helical" evidence="3">
    <location>
        <begin position="81"/>
        <end position="105"/>
    </location>
</feature>
<comment type="subcellular location">
    <subcellularLocation>
        <location evidence="2">Cell membrane</location>
        <topology evidence="2">Multi-pass membrane protein</topology>
    </subcellularLocation>
</comment>
<gene>
    <name evidence="4" type="primary">bioY</name>
    <name evidence="4" type="ORF">CLPUN_36460</name>
</gene>
<sequence length="184" mass="19537">MKLNLSIKEITLVGMCAALMAIFSQLSIPLPFTSVPITLQVFCLVILSVIVGAKVGTLALIVYVIIGTIGLPVFANFHSGFGVLVGPTGGYIVGFIIMAFLIGYASSKQNKFFLFIASYMGVIIDLLLGTIQLKIVTGMTMQAALISGLYPFILKDFITVTIAVTIGLKVKKSIESILTPNAAT</sequence>
<evidence type="ECO:0000313" key="4">
    <source>
        <dbReference type="EMBL" id="OOM74818.1"/>
    </source>
</evidence>
<dbReference type="Pfam" id="PF02632">
    <property type="entry name" value="BioY"/>
    <property type="match status" value="1"/>
</dbReference>
<evidence type="ECO:0000256" key="2">
    <source>
        <dbReference type="PIRNR" id="PIRNR016661"/>
    </source>
</evidence>
<proteinExistence type="inferred from homology"/>
<reference evidence="4 5" key="1">
    <citation type="submission" date="2016-05" db="EMBL/GenBank/DDBJ databases">
        <title>Microbial solvent formation.</title>
        <authorList>
            <person name="Poehlein A."/>
            <person name="Montoya Solano J.D."/>
            <person name="Flitsch S."/>
            <person name="Krabben P."/>
            <person name="Duerre P."/>
            <person name="Daniel R."/>
        </authorList>
    </citation>
    <scope>NUCLEOTIDE SEQUENCE [LARGE SCALE GENOMIC DNA]</scope>
    <source>
        <strain evidence="4 5">DSM 2619</strain>
    </source>
</reference>